<feature type="compositionally biased region" description="Low complexity" evidence="1">
    <location>
        <begin position="166"/>
        <end position="177"/>
    </location>
</feature>
<dbReference type="Proteomes" id="UP000054928">
    <property type="component" value="Unassembled WGS sequence"/>
</dbReference>
<dbReference type="RefSeq" id="XP_024576337.1">
    <property type="nucleotide sequence ID" value="XM_024725573.1"/>
</dbReference>
<feature type="compositionally biased region" description="Pro residues" evidence="1">
    <location>
        <begin position="156"/>
        <end position="165"/>
    </location>
</feature>
<dbReference type="OMA" id="YDQSWFV"/>
<proteinExistence type="predicted"/>
<keyword evidence="2" id="KW-0732">Signal</keyword>
<dbReference type="GeneID" id="36405247"/>
<dbReference type="OrthoDB" id="78846at2759"/>
<sequence>MTLITVSLLTTLYVSSAAAIQVSVCHDATYDISVDATSLCSGSGAAPAGKSCPKAGDVAVADCLSTLPSYGSERCVAPEDAVCQVVKGDTWGCVLPSVGCNLTLVEIENACETWDYNGDDKVISIGSFNDQEDYDQSWFVPTIKLREIEGCGKKPTPAPTTPAPTPAATKFNATTPA</sequence>
<feature type="chain" id="PRO_5006058658" description="RxLR-like protein" evidence="2">
    <location>
        <begin position="20"/>
        <end position="177"/>
    </location>
</feature>
<name>A0A0P1AGJ5_PLAHL</name>
<evidence type="ECO:0000256" key="1">
    <source>
        <dbReference type="SAM" id="MobiDB-lite"/>
    </source>
</evidence>
<evidence type="ECO:0000313" key="3">
    <source>
        <dbReference type="EMBL" id="CEG39968.1"/>
    </source>
</evidence>
<evidence type="ECO:0000313" key="4">
    <source>
        <dbReference type="Proteomes" id="UP000054928"/>
    </source>
</evidence>
<organism evidence="3 4">
    <name type="scientific">Plasmopara halstedii</name>
    <name type="common">Downy mildew of sunflower</name>
    <dbReference type="NCBI Taxonomy" id="4781"/>
    <lineage>
        <taxon>Eukaryota</taxon>
        <taxon>Sar</taxon>
        <taxon>Stramenopiles</taxon>
        <taxon>Oomycota</taxon>
        <taxon>Peronosporomycetes</taxon>
        <taxon>Peronosporales</taxon>
        <taxon>Peronosporaceae</taxon>
        <taxon>Plasmopara</taxon>
    </lineage>
</organism>
<evidence type="ECO:0000256" key="2">
    <source>
        <dbReference type="SAM" id="SignalP"/>
    </source>
</evidence>
<feature type="region of interest" description="Disordered" evidence="1">
    <location>
        <begin position="151"/>
        <end position="177"/>
    </location>
</feature>
<protein>
    <recommendedName>
        <fullName evidence="5">RxLR-like protein</fullName>
    </recommendedName>
</protein>
<keyword evidence="4" id="KW-1185">Reference proteome</keyword>
<dbReference type="EMBL" id="CCYD01000442">
    <property type="protein sequence ID" value="CEG39968.1"/>
    <property type="molecule type" value="Genomic_DNA"/>
</dbReference>
<dbReference type="AlphaFoldDB" id="A0A0P1AGJ5"/>
<evidence type="ECO:0008006" key="5">
    <source>
        <dbReference type="Google" id="ProtNLM"/>
    </source>
</evidence>
<dbReference type="STRING" id="4781.A0A0P1AGJ5"/>
<feature type="signal peptide" evidence="2">
    <location>
        <begin position="1"/>
        <end position="19"/>
    </location>
</feature>
<accession>A0A0P1AGJ5</accession>
<reference evidence="4" key="1">
    <citation type="submission" date="2014-09" db="EMBL/GenBank/DDBJ databases">
        <authorList>
            <person name="Sharma Rahul"/>
            <person name="Thines Marco"/>
        </authorList>
    </citation>
    <scope>NUCLEOTIDE SEQUENCE [LARGE SCALE GENOMIC DNA]</scope>
</reference>